<dbReference type="InterPro" id="IPR010022">
    <property type="entry name" value="XkdX"/>
</dbReference>
<dbReference type="EMBL" id="LAIU01000006">
    <property type="protein sequence ID" value="KKB24945.1"/>
    <property type="molecule type" value="Genomic_DNA"/>
</dbReference>
<evidence type="ECO:0000313" key="2">
    <source>
        <dbReference type="Proteomes" id="UP000033530"/>
    </source>
</evidence>
<reference evidence="1 2" key="1">
    <citation type="submission" date="2015-03" db="EMBL/GenBank/DDBJ databases">
        <title>Draft Genome Sequence of S. carnosus subsp. utilis LTH 7013, Isolated from South Tirolean Ham.</title>
        <authorList>
            <person name="Mueller A."/>
            <person name="Huptas C."/>
            <person name="Wenning M."/>
            <person name="Weiss A."/>
            <person name="Schmidt H."/>
        </authorList>
    </citation>
    <scope>NUCLEOTIDE SEQUENCE [LARGE SCALE GENOMIC DNA]</scope>
    <source>
        <strain evidence="1 2">LTH7013</strain>
    </source>
</reference>
<evidence type="ECO:0008006" key="3">
    <source>
        <dbReference type="Google" id="ProtNLM"/>
    </source>
</evidence>
<comment type="caution">
    <text evidence="1">The sequence shown here is derived from an EMBL/GenBank/DDBJ whole genome shotgun (WGS) entry which is preliminary data.</text>
</comment>
<evidence type="ECO:0000313" key="1">
    <source>
        <dbReference type="EMBL" id="KKB24945.1"/>
    </source>
</evidence>
<dbReference type="Pfam" id="PF09693">
    <property type="entry name" value="Phage_XkdX"/>
    <property type="match status" value="1"/>
</dbReference>
<protein>
    <recommendedName>
        <fullName evidence="3">XkdX family protein</fullName>
    </recommendedName>
</protein>
<dbReference type="Proteomes" id="UP000033530">
    <property type="component" value="Unassembled WGS sequence"/>
</dbReference>
<name>A0AAJ0NGU6_STACA</name>
<sequence>MDVANIIKKLYLTDKENNTPDFDTIKRYYEKNCYTKEDVFFYTEENCITEEQYKEITGEEFLSS</sequence>
<proteinExistence type="predicted"/>
<organism evidence="1 2">
    <name type="scientific">Staphylococcus carnosus</name>
    <dbReference type="NCBI Taxonomy" id="1281"/>
    <lineage>
        <taxon>Bacteria</taxon>
        <taxon>Bacillati</taxon>
        <taxon>Bacillota</taxon>
        <taxon>Bacilli</taxon>
        <taxon>Bacillales</taxon>
        <taxon>Staphylococcaceae</taxon>
        <taxon>Staphylococcus</taxon>
    </lineage>
</organism>
<accession>A0AAJ0NGU6</accession>
<dbReference type="NCBIfam" id="TIGR01669">
    <property type="entry name" value="phage_XkdX"/>
    <property type="match status" value="1"/>
</dbReference>
<dbReference type="AlphaFoldDB" id="A0AAJ0NGU6"/>
<gene>
    <name evidence="1" type="ORF">VV61_09115</name>
</gene>